<sequence>MQEAAPNSLLSQKQNSQIPKFGDWESEDNYTVYFDKARKGRSGGKPINNPNDPQQSSDVLSDDTPPVRAPPFRTDVEPEIPVGPRVAKPKHERRPSREDGDPRQLSNENLGRKATTDSYHQQHGDIGVSSGDTPKRGGRSSVGSDRSVEQSPLHPHHQAKVGGRGSGSGTGSVRSSPSWEKKPSEGSHGLAPNTPGRSRLRTATRGDETPDKGPAVPRFGDWDENDPSSADGYTHIFNKVREEKQGGAAKVPSMQNDSYSNGHKQVNGDNSTMLKLESWVQQLMFQIGFKSLLFLFRCVCRSP</sequence>
<dbReference type="FunCoup" id="A0A200PTS1">
    <property type="interactions" value="1401"/>
</dbReference>
<evidence type="ECO:0000259" key="2">
    <source>
        <dbReference type="Pfam" id="PF05627"/>
    </source>
</evidence>
<organism evidence="3 4">
    <name type="scientific">Macleaya cordata</name>
    <name type="common">Five-seeded plume-poppy</name>
    <name type="synonym">Bocconia cordata</name>
    <dbReference type="NCBI Taxonomy" id="56857"/>
    <lineage>
        <taxon>Eukaryota</taxon>
        <taxon>Viridiplantae</taxon>
        <taxon>Streptophyta</taxon>
        <taxon>Embryophyta</taxon>
        <taxon>Tracheophyta</taxon>
        <taxon>Spermatophyta</taxon>
        <taxon>Magnoliopsida</taxon>
        <taxon>Ranunculales</taxon>
        <taxon>Papaveraceae</taxon>
        <taxon>Papaveroideae</taxon>
        <taxon>Macleaya</taxon>
    </lineage>
</organism>
<dbReference type="Pfam" id="PF05627">
    <property type="entry name" value="AvrRpt-cleavage"/>
    <property type="match status" value="2"/>
</dbReference>
<dbReference type="STRING" id="56857.A0A200PTS1"/>
<reference evidence="3 4" key="1">
    <citation type="journal article" date="2017" name="Mol. Plant">
        <title>The Genome of Medicinal Plant Macleaya cordata Provides New Insights into Benzylisoquinoline Alkaloids Metabolism.</title>
        <authorList>
            <person name="Liu X."/>
            <person name="Liu Y."/>
            <person name="Huang P."/>
            <person name="Ma Y."/>
            <person name="Qing Z."/>
            <person name="Tang Q."/>
            <person name="Cao H."/>
            <person name="Cheng P."/>
            <person name="Zheng Y."/>
            <person name="Yuan Z."/>
            <person name="Zhou Y."/>
            <person name="Liu J."/>
            <person name="Tang Z."/>
            <person name="Zhuo Y."/>
            <person name="Zhang Y."/>
            <person name="Yu L."/>
            <person name="Huang J."/>
            <person name="Yang P."/>
            <person name="Peng Q."/>
            <person name="Zhang J."/>
            <person name="Jiang W."/>
            <person name="Zhang Z."/>
            <person name="Lin K."/>
            <person name="Ro D.K."/>
            <person name="Chen X."/>
            <person name="Xiong X."/>
            <person name="Shang Y."/>
            <person name="Huang S."/>
            <person name="Zeng J."/>
        </authorList>
    </citation>
    <scope>NUCLEOTIDE SEQUENCE [LARGE SCALE GENOMIC DNA]</scope>
    <source>
        <strain evidence="4">cv. BLH2017</strain>
        <tissue evidence="3">Root</tissue>
    </source>
</reference>
<dbReference type="InterPro" id="IPR040387">
    <property type="entry name" value="RIN4/NOI4"/>
</dbReference>
<feature type="domain" description="RIN4 pathogenic type III effector avirulence factor Avr cleavage site" evidence="2">
    <location>
        <begin position="212"/>
        <end position="245"/>
    </location>
</feature>
<accession>A0A200PTS1</accession>
<dbReference type="PANTHER" id="PTHR33159">
    <property type="entry name" value="RPM1-INTERACTING PROTEIN 4 (RIN4) FAMILY PROTEIN"/>
    <property type="match status" value="1"/>
</dbReference>
<dbReference type="PANTHER" id="PTHR33159:SF6">
    <property type="entry name" value="RPM1-INTERACTING PROTEIN 4"/>
    <property type="match status" value="1"/>
</dbReference>
<feature type="compositionally biased region" description="Polar residues" evidence="1">
    <location>
        <begin position="48"/>
        <end position="59"/>
    </location>
</feature>
<evidence type="ECO:0000313" key="3">
    <source>
        <dbReference type="EMBL" id="OVA01637.1"/>
    </source>
</evidence>
<evidence type="ECO:0000313" key="4">
    <source>
        <dbReference type="Proteomes" id="UP000195402"/>
    </source>
</evidence>
<dbReference type="OrthoDB" id="1109067at2759"/>
<feature type="domain" description="RIN4 pathogenic type III effector avirulence factor Avr cleavage site" evidence="2">
    <location>
        <begin position="15"/>
        <end position="41"/>
    </location>
</feature>
<feature type="compositionally biased region" description="Basic and acidic residues" evidence="1">
    <location>
        <begin position="110"/>
        <end position="123"/>
    </location>
</feature>
<evidence type="ECO:0000256" key="1">
    <source>
        <dbReference type="SAM" id="MobiDB-lite"/>
    </source>
</evidence>
<comment type="caution">
    <text evidence="3">The sequence shown here is derived from an EMBL/GenBank/DDBJ whole genome shotgun (WGS) entry which is preliminary data.</text>
</comment>
<dbReference type="EMBL" id="MVGT01004040">
    <property type="protein sequence ID" value="OVA01637.1"/>
    <property type="molecule type" value="Genomic_DNA"/>
</dbReference>
<name>A0A200PTS1_MACCD</name>
<dbReference type="GO" id="GO:0005886">
    <property type="term" value="C:plasma membrane"/>
    <property type="evidence" value="ECO:0007669"/>
    <property type="project" value="TreeGrafter"/>
</dbReference>
<gene>
    <name evidence="3" type="ORF">BVC80_9073g74</name>
</gene>
<dbReference type="InParanoid" id="A0A200PTS1"/>
<dbReference type="OMA" id="QYTTYFE"/>
<feature type="compositionally biased region" description="Polar residues" evidence="1">
    <location>
        <begin position="8"/>
        <end position="18"/>
    </location>
</feature>
<dbReference type="Proteomes" id="UP000195402">
    <property type="component" value="Unassembled WGS sequence"/>
</dbReference>
<dbReference type="AlphaFoldDB" id="A0A200PTS1"/>
<dbReference type="InterPro" id="IPR008700">
    <property type="entry name" value="TypeIII_avirulence_cleave"/>
</dbReference>
<keyword evidence="4" id="KW-1185">Reference proteome</keyword>
<proteinExistence type="predicted"/>
<feature type="region of interest" description="Disordered" evidence="1">
    <location>
        <begin position="1"/>
        <end position="234"/>
    </location>
</feature>
<protein>
    <submittedName>
        <fullName evidence="3">Pathogenic type III effector avirulence factor Avr cleavage site</fullName>
    </submittedName>
</protein>